<reference evidence="1" key="2">
    <citation type="journal article" date="2014" name="ISME J.">
        <title>Microbial stratification in low pH oxic and suboxic macroscopic growths along an acid mine drainage.</title>
        <authorList>
            <person name="Mendez-Garcia C."/>
            <person name="Mesa V."/>
            <person name="Sprenger R.R."/>
            <person name="Richter M."/>
            <person name="Diez M.S."/>
            <person name="Solano J."/>
            <person name="Bargiela R."/>
            <person name="Golyshina O.V."/>
            <person name="Manteca A."/>
            <person name="Ramos J.L."/>
            <person name="Gallego J.R."/>
            <person name="Llorente I."/>
            <person name="Martins Dos Santos V.A."/>
            <person name="Jensen O.N."/>
            <person name="Pelaez A.I."/>
            <person name="Sanchez J."/>
            <person name="Ferrer M."/>
        </authorList>
    </citation>
    <scope>NUCLEOTIDE SEQUENCE</scope>
</reference>
<proteinExistence type="predicted"/>
<feature type="non-terminal residue" evidence="1">
    <location>
        <position position="1"/>
    </location>
</feature>
<comment type="caution">
    <text evidence="1">The sequence shown here is derived from an EMBL/GenBank/DDBJ whole genome shotgun (WGS) entry which is preliminary data.</text>
</comment>
<evidence type="ECO:0000313" key="1">
    <source>
        <dbReference type="EMBL" id="EQD50363.1"/>
    </source>
</evidence>
<protein>
    <submittedName>
        <fullName evidence="1">Secreted protein</fullName>
    </submittedName>
</protein>
<dbReference type="EMBL" id="AUZY01007298">
    <property type="protein sequence ID" value="EQD50363.1"/>
    <property type="molecule type" value="Genomic_DNA"/>
</dbReference>
<accession>T1A0C6</accession>
<dbReference type="AlphaFoldDB" id="T1A0C6"/>
<name>T1A0C6_9ZZZZ</name>
<sequence length="126" mass="13078">FAKLCAMLAAAAGLSGCVTATPVYTSTGARGFAINCSGMQHNWSDCLAEAGQKCQSQGFTVLQRNGSAVPMEFHTYNSYGSMNSEGLFDYQSSSSTNATGFHTMAIHRSMVVMCGHPAAPPGGPGN</sequence>
<gene>
    <name evidence="1" type="ORF">B1B_11266</name>
</gene>
<reference evidence="1" key="1">
    <citation type="submission" date="2013-08" db="EMBL/GenBank/DDBJ databases">
        <authorList>
            <person name="Mendez C."/>
            <person name="Richter M."/>
            <person name="Ferrer M."/>
            <person name="Sanchez J."/>
        </authorList>
    </citation>
    <scope>NUCLEOTIDE SEQUENCE</scope>
</reference>
<organism evidence="1">
    <name type="scientific">mine drainage metagenome</name>
    <dbReference type="NCBI Taxonomy" id="410659"/>
    <lineage>
        <taxon>unclassified sequences</taxon>
        <taxon>metagenomes</taxon>
        <taxon>ecological metagenomes</taxon>
    </lineage>
</organism>